<dbReference type="Proteomes" id="UP000017048">
    <property type="component" value="Unassembled WGS sequence"/>
</dbReference>
<dbReference type="InterPro" id="IPR053847">
    <property type="entry name" value="DUF6928"/>
</dbReference>
<proteinExistence type="predicted"/>
<evidence type="ECO:0000313" key="2">
    <source>
        <dbReference type="EMBL" id="GAD82939.1"/>
    </source>
</evidence>
<dbReference type="OrthoDB" id="4772769at2"/>
<sequence>MVHSASTLWYVDTADPLSVLRGRPEPDAAAAAALAGQLYHEHDVRPIMVGTLNGCAAPDRDEVYIGCYPGLTVVCTAEAALVRPTKLPDLLVRPLASEHTYLVSFDSTLHWGAFAHWERGEFRRSFSSTRVDILENEGLPMVWERPFWAGERPVPWRSEDRPGPQSLPFDPPDFADAANGAWLGFRYRTPAVPDRLAPGDLAVCGFTLYPKGQAPQPQPQPVQAGSPGAATRRKRGLFGWLHRTDRVL</sequence>
<evidence type="ECO:0000256" key="1">
    <source>
        <dbReference type="SAM" id="MobiDB-lite"/>
    </source>
</evidence>
<dbReference type="Pfam" id="PF21997">
    <property type="entry name" value="DUF6928"/>
    <property type="match status" value="1"/>
</dbReference>
<gene>
    <name evidence="2" type="ORF">NCAST_13_02140</name>
</gene>
<evidence type="ECO:0000313" key="3">
    <source>
        <dbReference type="Proteomes" id="UP000017048"/>
    </source>
</evidence>
<name>U5ECM2_NOCAS</name>
<dbReference type="AlphaFoldDB" id="U5ECM2"/>
<accession>U5ECM2</accession>
<reference evidence="2 3" key="1">
    <citation type="journal article" date="2014" name="BMC Genomics">
        <title>Genome based analysis of type-I polyketide synthase and nonribosomal peptide synthetase gene clusters in seven strains of five representative Nocardia species.</title>
        <authorList>
            <person name="Komaki H."/>
            <person name="Ichikawa N."/>
            <person name="Hosoyama A."/>
            <person name="Takahashi-Nakaguchi A."/>
            <person name="Matsuzawa T."/>
            <person name="Suzuki K."/>
            <person name="Fujita N."/>
            <person name="Gonoi T."/>
        </authorList>
    </citation>
    <scope>NUCLEOTIDE SEQUENCE [LARGE SCALE GENOMIC DNA]</scope>
    <source>
        <strain evidence="2 3">NBRC 15531</strain>
    </source>
</reference>
<feature type="compositionally biased region" description="Low complexity" evidence="1">
    <location>
        <begin position="221"/>
        <end position="230"/>
    </location>
</feature>
<organism evidence="2 3">
    <name type="scientific">Nocardia asteroides NBRC 15531</name>
    <dbReference type="NCBI Taxonomy" id="1110697"/>
    <lineage>
        <taxon>Bacteria</taxon>
        <taxon>Bacillati</taxon>
        <taxon>Actinomycetota</taxon>
        <taxon>Actinomycetes</taxon>
        <taxon>Mycobacteriales</taxon>
        <taxon>Nocardiaceae</taxon>
        <taxon>Nocardia</taxon>
    </lineage>
</organism>
<keyword evidence="3" id="KW-1185">Reference proteome</keyword>
<comment type="caution">
    <text evidence="2">The sequence shown here is derived from an EMBL/GenBank/DDBJ whole genome shotgun (WGS) entry which is preliminary data.</text>
</comment>
<feature type="region of interest" description="Disordered" evidence="1">
    <location>
        <begin position="212"/>
        <end position="235"/>
    </location>
</feature>
<dbReference type="eggNOG" id="ENOG502ZCX7">
    <property type="taxonomic scope" value="Bacteria"/>
</dbReference>
<protein>
    <submittedName>
        <fullName evidence="2">Uncharacterized protein</fullName>
    </submittedName>
</protein>
<dbReference type="EMBL" id="BAFO02000013">
    <property type="protein sequence ID" value="GAD82939.1"/>
    <property type="molecule type" value="Genomic_DNA"/>
</dbReference>
<dbReference type="STRING" id="1824.SAMN05444423_103501"/>